<evidence type="ECO:0000256" key="11">
    <source>
        <dbReference type="HAMAP-Rule" id="MF_00668"/>
    </source>
</evidence>
<keyword evidence="7 11" id="KW-0093">Biotin biosynthesis</keyword>
<comment type="caution">
    <text evidence="13">The sequence shown here is derived from an EMBL/GenBank/DDBJ whole genome shotgun (WGS) entry which is preliminary data.</text>
</comment>
<gene>
    <name evidence="11 13" type="primary">bioW</name>
    <name evidence="13" type="ORF">I7822_05925</name>
</gene>
<comment type="similarity">
    <text evidence="11">Belongs to the BioW family.</text>
</comment>
<sequence length="260" mass="29721">MDQSRLYSVRMRASEKESHENGGKHISGGELLSSYSDLRMSVNTLLEKALNHSRGKPDFFQIQFEIVNQPIKLVNPLPVQTNEVTTVKEGQELARYLLKKTGVPKNIIEKAYKQIPEYGVRGAILIDIQTGERIDGRTDKGVRVSRMDWQTGNFEKWAKSKAVPTNPRLKEALVLATKVCNHELTIAELCWSDDPDYITGYVASKNIGYQRITQLKHFGDERGCRIFFVDTLSDINTYMSYLEEQPILVQLEEDHETRVD</sequence>
<reference evidence="13 14" key="1">
    <citation type="submission" date="2021-03" db="EMBL/GenBank/DDBJ databases">
        <title>Whole genome sequence of Metabacillus bambusae BG109.</title>
        <authorList>
            <person name="Jeong J.W."/>
        </authorList>
    </citation>
    <scope>NUCLEOTIDE SEQUENCE [LARGE SCALE GENOMIC DNA]</scope>
    <source>
        <strain evidence="13 14">BG109</strain>
    </source>
</reference>
<feature type="compositionally biased region" description="Basic and acidic residues" evidence="12">
    <location>
        <begin position="12"/>
        <end position="23"/>
    </location>
</feature>
<protein>
    <recommendedName>
        <fullName evidence="4 11">6-carboxyhexanoate--CoA ligase</fullName>
        <ecNumber evidence="4 11">6.2.1.14</ecNumber>
    </recommendedName>
    <alternativeName>
        <fullName evidence="11">Pimeloyl-CoA synthase</fullName>
    </alternativeName>
</protein>
<keyword evidence="6 11" id="KW-0547">Nucleotide-binding</keyword>
<dbReference type="InterPro" id="IPR005499">
    <property type="entry name" value="BioW"/>
</dbReference>
<keyword evidence="8 11" id="KW-0067">ATP-binding</keyword>
<dbReference type="NCBIfam" id="TIGR01204">
    <property type="entry name" value="bioW"/>
    <property type="match status" value="1"/>
</dbReference>
<comment type="subunit">
    <text evidence="3 11">Homodimer.</text>
</comment>
<evidence type="ECO:0000256" key="1">
    <source>
        <dbReference type="ARBA" id="ARBA00001946"/>
    </source>
</evidence>
<dbReference type="Pfam" id="PF03744">
    <property type="entry name" value="BioW"/>
    <property type="match status" value="1"/>
</dbReference>
<accession>A0ABS3MYW1</accession>
<keyword evidence="5 11" id="KW-0436">Ligase</keyword>
<feature type="region of interest" description="Disordered" evidence="12">
    <location>
        <begin position="1"/>
        <end position="28"/>
    </location>
</feature>
<dbReference type="NCBIfam" id="NF002360">
    <property type="entry name" value="PRK01322.1"/>
    <property type="match status" value="1"/>
</dbReference>
<evidence type="ECO:0000256" key="2">
    <source>
        <dbReference type="ARBA" id="ARBA00005075"/>
    </source>
</evidence>
<evidence type="ECO:0000313" key="14">
    <source>
        <dbReference type="Proteomes" id="UP000663981"/>
    </source>
</evidence>
<evidence type="ECO:0000256" key="5">
    <source>
        <dbReference type="ARBA" id="ARBA00022598"/>
    </source>
</evidence>
<keyword evidence="9 11" id="KW-0460">Magnesium</keyword>
<evidence type="ECO:0000256" key="6">
    <source>
        <dbReference type="ARBA" id="ARBA00022741"/>
    </source>
</evidence>
<organism evidence="13 14">
    <name type="scientific">Metabacillus bambusae</name>
    <dbReference type="NCBI Taxonomy" id="2795218"/>
    <lineage>
        <taxon>Bacteria</taxon>
        <taxon>Bacillati</taxon>
        <taxon>Bacillota</taxon>
        <taxon>Bacilli</taxon>
        <taxon>Bacillales</taxon>
        <taxon>Bacillaceae</taxon>
        <taxon>Metabacillus</taxon>
    </lineage>
</organism>
<evidence type="ECO:0000256" key="9">
    <source>
        <dbReference type="ARBA" id="ARBA00022842"/>
    </source>
</evidence>
<comment type="catalytic activity">
    <reaction evidence="10 11">
        <text>heptanedioate + ATP + CoA = 6-carboxyhexanoyl-CoA + AMP + diphosphate</text>
        <dbReference type="Rhea" id="RHEA:14781"/>
        <dbReference type="ChEBI" id="CHEBI:30616"/>
        <dbReference type="ChEBI" id="CHEBI:33019"/>
        <dbReference type="ChEBI" id="CHEBI:36165"/>
        <dbReference type="ChEBI" id="CHEBI:57287"/>
        <dbReference type="ChEBI" id="CHEBI:57360"/>
        <dbReference type="ChEBI" id="CHEBI:456215"/>
        <dbReference type="EC" id="6.2.1.14"/>
    </reaction>
</comment>
<proteinExistence type="inferred from homology"/>
<keyword evidence="14" id="KW-1185">Reference proteome</keyword>
<comment type="pathway">
    <text evidence="2 11">Metabolic intermediate metabolism; pimeloyl-CoA biosynthesis; pimeloyl-CoA from pimelate: step 1/1.</text>
</comment>
<comment type="function">
    <text evidence="11">Catalyzes the transformation of pimelate into pimeloyl-CoA with concomitant hydrolysis of ATP to AMP.</text>
</comment>
<dbReference type="HAMAP" id="MF_00668">
    <property type="entry name" value="BioW"/>
    <property type="match status" value="1"/>
</dbReference>
<evidence type="ECO:0000256" key="7">
    <source>
        <dbReference type="ARBA" id="ARBA00022756"/>
    </source>
</evidence>
<evidence type="ECO:0000256" key="8">
    <source>
        <dbReference type="ARBA" id="ARBA00022840"/>
    </source>
</evidence>
<dbReference type="RefSeq" id="WP_207976008.1">
    <property type="nucleotide sequence ID" value="NZ_JAGDEL010000003.1"/>
</dbReference>
<evidence type="ECO:0000256" key="3">
    <source>
        <dbReference type="ARBA" id="ARBA00011738"/>
    </source>
</evidence>
<evidence type="ECO:0000256" key="10">
    <source>
        <dbReference type="ARBA" id="ARBA00049553"/>
    </source>
</evidence>
<comment type="cofactor">
    <cofactor evidence="1 11">
        <name>Mg(2+)</name>
        <dbReference type="ChEBI" id="CHEBI:18420"/>
    </cofactor>
</comment>
<evidence type="ECO:0000256" key="4">
    <source>
        <dbReference type="ARBA" id="ARBA00012984"/>
    </source>
</evidence>
<dbReference type="Proteomes" id="UP000663981">
    <property type="component" value="Unassembled WGS sequence"/>
</dbReference>
<evidence type="ECO:0000256" key="12">
    <source>
        <dbReference type="SAM" id="MobiDB-lite"/>
    </source>
</evidence>
<dbReference type="EC" id="6.2.1.14" evidence="4 11"/>
<evidence type="ECO:0000313" key="13">
    <source>
        <dbReference type="EMBL" id="MBO1511212.1"/>
    </source>
</evidence>
<dbReference type="EMBL" id="JAGDEL010000003">
    <property type="protein sequence ID" value="MBO1511212.1"/>
    <property type="molecule type" value="Genomic_DNA"/>
</dbReference>
<dbReference type="GO" id="GO:0042410">
    <property type="term" value="F:6-carboxyhexanoate-CoA ligase activity"/>
    <property type="evidence" value="ECO:0007669"/>
    <property type="project" value="UniProtKB-EC"/>
</dbReference>
<name>A0ABS3MYW1_9BACI</name>